<comment type="caution">
    <text evidence="1">The sequence shown here is derived from an EMBL/GenBank/DDBJ whole genome shotgun (WGS) entry which is preliminary data.</text>
</comment>
<organism evidence="1 2">
    <name type="scientific">Protopolystoma xenopodis</name>
    <dbReference type="NCBI Taxonomy" id="117903"/>
    <lineage>
        <taxon>Eukaryota</taxon>
        <taxon>Metazoa</taxon>
        <taxon>Spiralia</taxon>
        <taxon>Lophotrochozoa</taxon>
        <taxon>Platyhelminthes</taxon>
        <taxon>Monogenea</taxon>
        <taxon>Polyopisthocotylea</taxon>
        <taxon>Polystomatidea</taxon>
        <taxon>Polystomatidae</taxon>
        <taxon>Protopolystoma</taxon>
    </lineage>
</organism>
<dbReference type="EMBL" id="CAAALY010270080">
    <property type="protein sequence ID" value="VEL41598.1"/>
    <property type="molecule type" value="Genomic_DNA"/>
</dbReference>
<dbReference type="AlphaFoldDB" id="A0A448XPE6"/>
<evidence type="ECO:0000313" key="1">
    <source>
        <dbReference type="EMBL" id="VEL41598.1"/>
    </source>
</evidence>
<evidence type="ECO:0000313" key="2">
    <source>
        <dbReference type="Proteomes" id="UP000784294"/>
    </source>
</evidence>
<name>A0A448XPE6_9PLAT</name>
<reference evidence="1" key="1">
    <citation type="submission" date="2018-11" db="EMBL/GenBank/DDBJ databases">
        <authorList>
            <consortium name="Pathogen Informatics"/>
        </authorList>
    </citation>
    <scope>NUCLEOTIDE SEQUENCE</scope>
</reference>
<dbReference type="Proteomes" id="UP000784294">
    <property type="component" value="Unassembled WGS sequence"/>
</dbReference>
<gene>
    <name evidence="1" type="ORF">PXEA_LOCUS35038</name>
</gene>
<proteinExistence type="predicted"/>
<protein>
    <submittedName>
        <fullName evidence="1">Uncharacterized protein</fullName>
    </submittedName>
</protein>
<keyword evidence="2" id="KW-1185">Reference proteome</keyword>
<accession>A0A448XPE6</accession>
<sequence>MRHGSGSASKKKHKQDRAYSTFSNNCVVKSASKRYLLLRCSNLTFSGLSPYQRNFITLFPYALSDRGLAALPNISLCLPGFRYPLLFISAAPLHTNCT</sequence>